<dbReference type="EMBL" id="LXQA010065248">
    <property type="protein sequence ID" value="MCI07403.1"/>
    <property type="molecule type" value="Genomic_DNA"/>
</dbReference>
<name>A0A392P5Q1_9FABA</name>
<proteinExistence type="predicted"/>
<dbReference type="Proteomes" id="UP000265520">
    <property type="component" value="Unassembled WGS sequence"/>
</dbReference>
<reference evidence="1 2" key="1">
    <citation type="journal article" date="2018" name="Front. Plant Sci.">
        <title>Red Clover (Trifolium pratense) and Zigzag Clover (T. medium) - A Picture of Genomic Similarities and Differences.</title>
        <authorList>
            <person name="Dluhosova J."/>
            <person name="Istvanek J."/>
            <person name="Nedelnik J."/>
            <person name="Repkova J."/>
        </authorList>
    </citation>
    <scope>NUCLEOTIDE SEQUENCE [LARGE SCALE GENOMIC DNA]</scope>
    <source>
        <strain evidence="2">cv. 10/8</strain>
        <tissue evidence="1">Leaf</tissue>
    </source>
</reference>
<keyword evidence="2" id="KW-1185">Reference proteome</keyword>
<dbReference type="AlphaFoldDB" id="A0A392P5Q1"/>
<evidence type="ECO:0000313" key="1">
    <source>
        <dbReference type="EMBL" id="MCI07403.1"/>
    </source>
</evidence>
<accession>A0A392P5Q1</accession>
<comment type="caution">
    <text evidence="1">The sequence shown here is derived from an EMBL/GenBank/DDBJ whole genome shotgun (WGS) entry which is preliminary data.</text>
</comment>
<protein>
    <submittedName>
        <fullName evidence="1">Uncharacterized protein</fullName>
    </submittedName>
</protein>
<evidence type="ECO:0000313" key="2">
    <source>
        <dbReference type="Proteomes" id="UP000265520"/>
    </source>
</evidence>
<feature type="non-terminal residue" evidence="1">
    <location>
        <position position="64"/>
    </location>
</feature>
<organism evidence="1 2">
    <name type="scientific">Trifolium medium</name>
    <dbReference type="NCBI Taxonomy" id="97028"/>
    <lineage>
        <taxon>Eukaryota</taxon>
        <taxon>Viridiplantae</taxon>
        <taxon>Streptophyta</taxon>
        <taxon>Embryophyta</taxon>
        <taxon>Tracheophyta</taxon>
        <taxon>Spermatophyta</taxon>
        <taxon>Magnoliopsida</taxon>
        <taxon>eudicotyledons</taxon>
        <taxon>Gunneridae</taxon>
        <taxon>Pentapetalae</taxon>
        <taxon>rosids</taxon>
        <taxon>fabids</taxon>
        <taxon>Fabales</taxon>
        <taxon>Fabaceae</taxon>
        <taxon>Papilionoideae</taxon>
        <taxon>50 kb inversion clade</taxon>
        <taxon>NPAAA clade</taxon>
        <taxon>Hologalegina</taxon>
        <taxon>IRL clade</taxon>
        <taxon>Trifolieae</taxon>
        <taxon>Trifolium</taxon>
    </lineage>
</organism>
<sequence>MKANFIGDPPSVPTLYACSEMITKHKQSIIDTTWRDGSRQLTFPVEACSAMTTVMELGLTVPKH</sequence>